<dbReference type="Gene3D" id="3.40.605.10">
    <property type="entry name" value="Aldehyde Dehydrogenase, Chain A, domain 1"/>
    <property type="match status" value="1"/>
</dbReference>
<protein>
    <submittedName>
        <fullName evidence="6">Aldehyde dehydrogenase family protein</fullName>
    </submittedName>
</protein>
<keyword evidence="2" id="KW-0560">Oxidoreductase</keyword>
<dbReference type="InterPro" id="IPR016161">
    <property type="entry name" value="Ald_DH/histidinol_DH"/>
</dbReference>
<evidence type="ECO:0000259" key="5">
    <source>
        <dbReference type="Pfam" id="PF00171"/>
    </source>
</evidence>
<gene>
    <name evidence="6" type="ORF">VSR73_20165</name>
</gene>
<dbReference type="Gene3D" id="3.40.309.10">
    <property type="entry name" value="Aldehyde Dehydrogenase, Chain A, domain 2"/>
    <property type="match status" value="1"/>
</dbReference>
<dbReference type="InterPro" id="IPR016160">
    <property type="entry name" value="Ald_DH_CS_CYS"/>
</dbReference>
<feature type="domain" description="Aldehyde dehydrogenase" evidence="5">
    <location>
        <begin position="19"/>
        <end position="481"/>
    </location>
</feature>
<reference evidence="6 7" key="1">
    <citation type="submission" date="2024-01" db="EMBL/GenBank/DDBJ databases">
        <title>The diversity of rhizobia nodulating Mimosa spp. in eleven states of Brazil covering several biomes is determined by host plant, location, and edaphic factors.</title>
        <authorList>
            <person name="Rouws L."/>
            <person name="Barauna A."/>
            <person name="Beukes C."/>
            <person name="De Faria S.M."/>
            <person name="Gross E."/>
            <person name="Dos Reis Junior F.B."/>
            <person name="Simon M."/>
            <person name="Maluk M."/>
            <person name="Odee D.W."/>
            <person name="Kenicer G."/>
            <person name="Young J.P.W."/>
            <person name="Reis V.M."/>
            <person name="Zilli J."/>
            <person name="James E.K."/>
        </authorList>
    </citation>
    <scope>NUCLEOTIDE SEQUENCE [LARGE SCALE GENOMIC DNA]</scope>
    <source>
        <strain evidence="6 7">JPY167</strain>
    </source>
</reference>
<evidence type="ECO:0000256" key="2">
    <source>
        <dbReference type="ARBA" id="ARBA00023002"/>
    </source>
</evidence>
<evidence type="ECO:0000256" key="4">
    <source>
        <dbReference type="ARBA" id="ARBA00037921"/>
    </source>
</evidence>
<comment type="similarity">
    <text evidence="1">Belongs to the aldehyde dehydrogenase family.</text>
</comment>
<dbReference type="InterPro" id="IPR015590">
    <property type="entry name" value="Aldehyde_DH_dom"/>
</dbReference>
<evidence type="ECO:0000256" key="1">
    <source>
        <dbReference type="ARBA" id="ARBA00009986"/>
    </source>
</evidence>
<organism evidence="6 7">
    <name type="scientific">Paraburkholderia ferrariae</name>
    <dbReference type="NCBI Taxonomy" id="386056"/>
    <lineage>
        <taxon>Bacteria</taxon>
        <taxon>Pseudomonadati</taxon>
        <taxon>Pseudomonadota</taxon>
        <taxon>Betaproteobacteria</taxon>
        <taxon>Burkholderiales</taxon>
        <taxon>Burkholderiaceae</taxon>
        <taxon>Paraburkholderia</taxon>
    </lineage>
</organism>
<keyword evidence="3" id="KW-0520">NAD</keyword>
<comment type="caution">
    <text evidence="6">The sequence shown here is derived from an EMBL/GenBank/DDBJ whole genome shotgun (WGS) entry which is preliminary data.</text>
</comment>
<evidence type="ECO:0000313" key="6">
    <source>
        <dbReference type="EMBL" id="MEM5423375.1"/>
    </source>
</evidence>
<dbReference type="Pfam" id="PF00171">
    <property type="entry name" value="Aldedh"/>
    <property type="match status" value="1"/>
</dbReference>
<dbReference type="Proteomes" id="UP001489897">
    <property type="component" value="Unassembled WGS sequence"/>
</dbReference>
<dbReference type="CDD" id="cd07110">
    <property type="entry name" value="ALDH_F10_BADH"/>
    <property type="match status" value="1"/>
</dbReference>
<accession>A0ABU9RTH5</accession>
<dbReference type="PANTHER" id="PTHR43860:SF2">
    <property type="entry name" value="BETAINE ALDEHYDE DEHYDROGENASE-RELATED"/>
    <property type="match status" value="1"/>
</dbReference>
<dbReference type="PANTHER" id="PTHR43860">
    <property type="entry name" value="BETAINE ALDEHYDE DEHYDROGENASE"/>
    <property type="match status" value="1"/>
</dbReference>
<dbReference type="PROSITE" id="PS00070">
    <property type="entry name" value="ALDEHYDE_DEHYDR_CYS"/>
    <property type="match status" value="1"/>
</dbReference>
<evidence type="ECO:0000256" key="3">
    <source>
        <dbReference type="ARBA" id="ARBA00023027"/>
    </source>
</evidence>
<dbReference type="SUPFAM" id="SSF53720">
    <property type="entry name" value="ALDH-like"/>
    <property type="match status" value="1"/>
</dbReference>
<dbReference type="InterPro" id="IPR016163">
    <property type="entry name" value="Ald_DH_C"/>
</dbReference>
<comment type="pathway">
    <text evidence="4">Amine and polyamine biosynthesis; betaine biosynthesis via choline pathway; betaine from betaine aldehyde: step 1/1.</text>
</comment>
<dbReference type="RefSeq" id="WP_342948061.1">
    <property type="nucleotide sequence ID" value="NZ_JAYMRV010000006.1"/>
</dbReference>
<name>A0ABU9RTH5_9BURK</name>
<proteinExistence type="inferred from homology"/>
<evidence type="ECO:0000313" key="7">
    <source>
        <dbReference type="Proteomes" id="UP001489897"/>
    </source>
</evidence>
<dbReference type="InterPro" id="IPR016162">
    <property type="entry name" value="Ald_DH_N"/>
</dbReference>
<sequence>MKQHEGFELRTQLYIDGFWCAGEGGQRLPVVNPSTEETIAHVEAANAADVDSAVRAAARAFRTWKKTTAAQRATLLRAIASGVSDRREHLAVLQSLNNGKPLEEARIDVSDVIATFEYYAGLAEQLDAIGESGVAIPSDDYQASVRREPAGVVALIVPWNFPMVTTAWKLAPALAAGCTVILKPSEITPLPELELAAIIAEAGVPRGVVNVVTGTGTEVGAPLASHPLVAKVSFTGSTAVGAQVMKTAADTIKGVSLELGGKSSIIVFADADLDLATDLVAGGAFFNAGQMCSATSRVLVERPIADALAARLADRATRTFVGDPFQPGVQMGPLTNRAQYDRVQRYIAHGKADGARLVIEGEAPAGPGYFVKPTMFVDIPPESPLWREEIFGPVLCLRSFDTEDEAIGAANDTEFGLVATVVTRDAGRGRRVAAELEAGVVWINAPQVIFPQTSWGGYKRSSIGRELGPFGLAAFQEIKQVLMPAGAAAAPENVRGA</sequence>
<keyword evidence="7" id="KW-1185">Reference proteome</keyword>
<dbReference type="EMBL" id="JAYMRV010000006">
    <property type="protein sequence ID" value="MEM5423375.1"/>
    <property type="molecule type" value="Genomic_DNA"/>
</dbReference>